<keyword evidence="3 9" id="KW-0285">Flavoprotein</keyword>
<dbReference type="InterPro" id="IPR000172">
    <property type="entry name" value="GMC_OxRdtase_N"/>
</dbReference>
<dbReference type="Gene3D" id="3.30.560.10">
    <property type="entry name" value="Glucose Oxidase, domain 3"/>
    <property type="match status" value="1"/>
</dbReference>
<dbReference type="Pfam" id="PF00732">
    <property type="entry name" value="GMC_oxred_N"/>
    <property type="match status" value="1"/>
</dbReference>
<comment type="caution">
    <text evidence="12">The sequence shown here is derived from an EMBL/GenBank/DDBJ whole genome shotgun (WGS) entry which is preliminary data.</text>
</comment>
<feature type="binding site" evidence="8">
    <location>
        <position position="243"/>
    </location>
    <ligand>
        <name>FAD</name>
        <dbReference type="ChEBI" id="CHEBI:57692"/>
    </ligand>
</feature>
<evidence type="ECO:0000256" key="6">
    <source>
        <dbReference type="ARBA" id="ARBA00023002"/>
    </source>
</evidence>
<sequence length="597" mass="65964">MTADIDEVSDRTFDYVICGGGTAGLTLAARLSEDSDVSVLVLEAGGTNLDEAGILRPGSWGSHFANADWTWPYKTVKQKAVDDTEYLWFRGKGLGGSSQINFMVWAKPPKEEIDDFERLGNPGWNWKNYQHYVSRTEGFVAPSDGKLDNILKVDFSSWEIGREGPMEISFPGLVDEVERCMVQTLRNAGIPSASQPLSGDPNGICLVPNTYDPVKNTRSYATTAFYTPVADRPNLTVLVHATVHRLNTREAANGKLSAASVEFEYKDRLYSVDAAKDVCLTAGALKTPHILELSGIGRKDILDKISVPLKVELPGVGENVQEHLNLELKDTVDFETADLLRDPTHAAKHLELHSKGLGLFTKAVIGFAFNPLKRISSLSDVIYEKAKAKIMANAHRFPPGLMEQYTIQLERIKNGAPECEVICFPGHFSSPAKPEAGKQYLSIVPAMNHCFSRGTIHSISSDPRVEPELDPRYFEQEVDLDILVESVKWVRTLADVAPLKNLIVCEHNPGSKIANEEEIREWARKYALTTWHTAGSCSMLPREHSGVVDPELRVYGTNNVRVVDLSVVPLHFAAHTMSTVYAIAEQAADILKGTYTE</sequence>
<gene>
    <name evidence="12" type="ORF">EVJ58_g1666</name>
</gene>
<evidence type="ECO:0000259" key="11">
    <source>
        <dbReference type="PROSITE" id="PS00624"/>
    </source>
</evidence>
<evidence type="ECO:0000256" key="4">
    <source>
        <dbReference type="ARBA" id="ARBA00022729"/>
    </source>
</evidence>
<organism evidence="12 13">
    <name type="scientific">Rhodofomes roseus</name>
    <dbReference type="NCBI Taxonomy" id="34475"/>
    <lineage>
        <taxon>Eukaryota</taxon>
        <taxon>Fungi</taxon>
        <taxon>Dikarya</taxon>
        <taxon>Basidiomycota</taxon>
        <taxon>Agaricomycotina</taxon>
        <taxon>Agaricomycetes</taxon>
        <taxon>Polyporales</taxon>
        <taxon>Rhodofomes</taxon>
    </lineage>
</organism>
<feature type="binding site" evidence="8">
    <location>
        <begin position="531"/>
        <end position="532"/>
    </location>
    <ligand>
        <name>FAD</name>
        <dbReference type="ChEBI" id="CHEBI:57692"/>
    </ligand>
</feature>
<comment type="cofactor">
    <cofactor evidence="1 8">
        <name>FAD</name>
        <dbReference type="ChEBI" id="CHEBI:57692"/>
    </cofactor>
</comment>
<feature type="domain" description="Glucose-methanol-choline oxidoreductase N-terminal" evidence="11">
    <location>
        <begin position="283"/>
        <end position="297"/>
    </location>
</feature>
<dbReference type="Gene3D" id="3.50.50.60">
    <property type="entry name" value="FAD/NAD(P)-binding domain"/>
    <property type="match status" value="1"/>
</dbReference>
<evidence type="ECO:0000256" key="9">
    <source>
        <dbReference type="RuleBase" id="RU003968"/>
    </source>
</evidence>
<dbReference type="PANTHER" id="PTHR11552">
    <property type="entry name" value="GLUCOSE-METHANOL-CHOLINE GMC OXIDOREDUCTASE"/>
    <property type="match status" value="1"/>
</dbReference>
<dbReference type="PIRSF" id="PIRSF000137">
    <property type="entry name" value="Alcohol_oxidase"/>
    <property type="match status" value="1"/>
</dbReference>
<reference evidence="12 13" key="1">
    <citation type="submission" date="2019-01" db="EMBL/GenBank/DDBJ databases">
        <title>Genome sequencing of the rare red list fungi Fomitopsis rosea.</title>
        <authorList>
            <person name="Buettner E."/>
            <person name="Kellner H."/>
        </authorList>
    </citation>
    <scope>NUCLEOTIDE SEQUENCE [LARGE SCALE GENOMIC DNA]</scope>
    <source>
        <strain evidence="12 13">DSM 105464</strain>
    </source>
</reference>
<dbReference type="PANTHER" id="PTHR11552:SF201">
    <property type="entry name" value="GLUCOSE-METHANOL-CHOLINE OXIDOREDUCTASE N-TERMINAL DOMAIN-CONTAINING PROTEIN"/>
    <property type="match status" value="1"/>
</dbReference>
<dbReference type="Proteomes" id="UP000298390">
    <property type="component" value="Unassembled WGS sequence"/>
</dbReference>
<feature type="active site" description="Proton acceptor" evidence="7">
    <location>
        <position position="575"/>
    </location>
</feature>
<dbReference type="GO" id="GO:0050660">
    <property type="term" value="F:flavin adenine dinucleotide binding"/>
    <property type="evidence" value="ECO:0007669"/>
    <property type="project" value="InterPro"/>
</dbReference>
<evidence type="ECO:0000313" key="13">
    <source>
        <dbReference type="Proteomes" id="UP000298390"/>
    </source>
</evidence>
<dbReference type="SUPFAM" id="SSF54373">
    <property type="entry name" value="FAD-linked reductases, C-terminal domain"/>
    <property type="match status" value="1"/>
</dbReference>
<dbReference type="PROSITE" id="PS00623">
    <property type="entry name" value="GMC_OXRED_1"/>
    <property type="match status" value="1"/>
</dbReference>
<evidence type="ECO:0000313" key="12">
    <source>
        <dbReference type="EMBL" id="TFY67390.1"/>
    </source>
</evidence>
<evidence type="ECO:0000256" key="7">
    <source>
        <dbReference type="PIRSR" id="PIRSR000137-1"/>
    </source>
</evidence>
<accession>A0A4Y9Z046</accession>
<evidence type="ECO:0000256" key="8">
    <source>
        <dbReference type="PIRSR" id="PIRSR000137-2"/>
    </source>
</evidence>
<evidence type="ECO:0000259" key="10">
    <source>
        <dbReference type="PROSITE" id="PS00623"/>
    </source>
</evidence>
<proteinExistence type="inferred from homology"/>
<dbReference type="InterPro" id="IPR012132">
    <property type="entry name" value="GMC_OxRdtase"/>
</dbReference>
<feature type="binding site" evidence="8">
    <location>
        <begin position="101"/>
        <end position="104"/>
    </location>
    <ligand>
        <name>FAD</name>
        <dbReference type="ChEBI" id="CHEBI:57692"/>
    </ligand>
</feature>
<feature type="active site" description="Proton donor" evidence="7">
    <location>
        <position position="532"/>
    </location>
</feature>
<dbReference type="InterPro" id="IPR036188">
    <property type="entry name" value="FAD/NAD-bd_sf"/>
</dbReference>
<keyword evidence="6" id="KW-0560">Oxidoreductase</keyword>
<dbReference type="InterPro" id="IPR007867">
    <property type="entry name" value="GMC_OxRtase_C"/>
</dbReference>
<dbReference type="STRING" id="34475.A0A4Y9Z046"/>
<protein>
    <recommendedName>
        <fullName evidence="10 11">Glucose-methanol-choline oxidoreductase N-terminal domain-containing protein</fullName>
    </recommendedName>
</protein>
<name>A0A4Y9Z046_9APHY</name>
<keyword evidence="5 8" id="KW-0274">FAD</keyword>
<dbReference type="EMBL" id="SEKV01000055">
    <property type="protein sequence ID" value="TFY67390.1"/>
    <property type="molecule type" value="Genomic_DNA"/>
</dbReference>
<dbReference type="SUPFAM" id="SSF51905">
    <property type="entry name" value="FAD/NAD(P)-binding domain"/>
    <property type="match status" value="1"/>
</dbReference>
<dbReference type="GO" id="GO:0016614">
    <property type="term" value="F:oxidoreductase activity, acting on CH-OH group of donors"/>
    <property type="evidence" value="ECO:0007669"/>
    <property type="project" value="InterPro"/>
</dbReference>
<comment type="similarity">
    <text evidence="2 9">Belongs to the GMC oxidoreductase family.</text>
</comment>
<evidence type="ECO:0000256" key="1">
    <source>
        <dbReference type="ARBA" id="ARBA00001974"/>
    </source>
</evidence>
<dbReference type="Pfam" id="PF05199">
    <property type="entry name" value="GMC_oxred_C"/>
    <property type="match status" value="1"/>
</dbReference>
<evidence type="ECO:0000256" key="3">
    <source>
        <dbReference type="ARBA" id="ARBA00022630"/>
    </source>
</evidence>
<dbReference type="PROSITE" id="PS00624">
    <property type="entry name" value="GMC_OXRED_2"/>
    <property type="match status" value="1"/>
</dbReference>
<evidence type="ECO:0000256" key="5">
    <source>
        <dbReference type="ARBA" id="ARBA00022827"/>
    </source>
</evidence>
<keyword evidence="4" id="KW-0732">Signal</keyword>
<dbReference type="AlphaFoldDB" id="A0A4Y9Z046"/>
<feature type="domain" description="Glucose-methanol-choline oxidoreductase N-terminal" evidence="10">
    <location>
        <begin position="91"/>
        <end position="114"/>
    </location>
</feature>
<evidence type="ECO:0000256" key="2">
    <source>
        <dbReference type="ARBA" id="ARBA00010790"/>
    </source>
</evidence>